<proteinExistence type="predicted"/>
<reference evidence="1 2" key="1">
    <citation type="submission" date="2016-10" db="EMBL/GenBank/DDBJ databases">
        <authorList>
            <person name="de Groot N.N."/>
        </authorList>
    </citation>
    <scope>NUCLEOTIDE SEQUENCE [LARGE SCALE GENOMIC DNA]</scope>
    <source>
        <strain evidence="1 2">CGMCC 1.8925</strain>
    </source>
</reference>
<dbReference type="RefSeq" id="WP_245686693.1">
    <property type="nucleotide sequence ID" value="NZ_FMVT01000012.1"/>
</dbReference>
<organism evidence="1 2">
    <name type="scientific">Paracoccus tibetensis</name>
    <dbReference type="NCBI Taxonomy" id="336292"/>
    <lineage>
        <taxon>Bacteria</taxon>
        <taxon>Pseudomonadati</taxon>
        <taxon>Pseudomonadota</taxon>
        <taxon>Alphaproteobacteria</taxon>
        <taxon>Rhodobacterales</taxon>
        <taxon>Paracoccaceae</taxon>
        <taxon>Paracoccus</taxon>
    </lineage>
</organism>
<dbReference type="STRING" id="336292.SAMN05660710_03115"/>
<evidence type="ECO:0000313" key="2">
    <source>
        <dbReference type="Proteomes" id="UP000199502"/>
    </source>
</evidence>
<dbReference type="AlphaFoldDB" id="A0A1G5JCZ3"/>
<protein>
    <submittedName>
        <fullName evidence="1">Uncharacterized protein</fullName>
    </submittedName>
</protein>
<keyword evidence="2" id="KW-1185">Reference proteome</keyword>
<accession>A0A1G5JCZ3</accession>
<sequence>MTPGLDRPHPAPQLKAMRFMAQPPLLPRGEFDPALPPSPVQQAIRRACGLTI</sequence>
<name>A0A1G5JCZ3_9RHOB</name>
<dbReference type="EMBL" id="FMVT01000012">
    <property type="protein sequence ID" value="SCY86044.1"/>
    <property type="molecule type" value="Genomic_DNA"/>
</dbReference>
<evidence type="ECO:0000313" key="1">
    <source>
        <dbReference type="EMBL" id="SCY86044.1"/>
    </source>
</evidence>
<gene>
    <name evidence="1" type="ORF">SAMN05660710_03115</name>
</gene>
<dbReference type="Proteomes" id="UP000199502">
    <property type="component" value="Unassembled WGS sequence"/>
</dbReference>